<keyword evidence="1" id="KW-0472">Membrane</keyword>
<proteinExistence type="predicted"/>
<organism evidence="2">
    <name type="scientific">Rhodopseudomonas palustris (strain BisB18)</name>
    <dbReference type="NCBI Taxonomy" id="316056"/>
    <lineage>
        <taxon>Bacteria</taxon>
        <taxon>Pseudomonadati</taxon>
        <taxon>Pseudomonadota</taxon>
        <taxon>Alphaproteobacteria</taxon>
        <taxon>Hyphomicrobiales</taxon>
        <taxon>Nitrobacteraceae</taxon>
        <taxon>Rhodopseudomonas</taxon>
    </lineage>
</organism>
<dbReference type="STRING" id="316056.RPC_1188"/>
<dbReference type="RefSeq" id="WP_011471656.1">
    <property type="nucleotide sequence ID" value="NC_007925.1"/>
</dbReference>
<dbReference type="HOGENOM" id="CLU_860186_0_0_5"/>
<name>Q21A35_RHOPB</name>
<feature type="transmembrane region" description="Helical" evidence="1">
    <location>
        <begin position="12"/>
        <end position="33"/>
    </location>
</feature>
<keyword evidence="1" id="KW-0812">Transmembrane</keyword>
<dbReference type="InterPro" id="IPR005625">
    <property type="entry name" value="PepSY-ass_TM"/>
</dbReference>
<reference evidence="2" key="1">
    <citation type="submission" date="2006-03" db="EMBL/GenBank/DDBJ databases">
        <title>Complete sequence of Rhodopseudomonas palustris BisB18.</title>
        <authorList>
            <consortium name="US DOE Joint Genome Institute"/>
            <person name="Copeland A."/>
            <person name="Lucas S."/>
            <person name="Lapidus A."/>
            <person name="Barry K."/>
            <person name="Detter J.C."/>
            <person name="Glavina del Rio T."/>
            <person name="Hammon N."/>
            <person name="Israni S."/>
            <person name="Dalin E."/>
            <person name="Tice H."/>
            <person name="Pitluck S."/>
            <person name="Chain P."/>
            <person name="Malfatti S."/>
            <person name="Shin M."/>
            <person name="Vergez L."/>
            <person name="Schmutz J."/>
            <person name="Larimer F."/>
            <person name="Land M."/>
            <person name="Hauser L."/>
            <person name="Pelletier D.A."/>
            <person name="Kyrpides N."/>
            <person name="Anderson I."/>
            <person name="Oda Y."/>
            <person name="Harwood C.S."/>
            <person name="Richardson P."/>
        </authorList>
    </citation>
    <scope>NUCLEOTIDE SEQUENCE [LARGE SCALE GENOMIC DNA]</scope>
    <source>
        <strain evidence="2">BisB18</strain>
    </source>
</reference>
<dbReference type="KEGG" id="rpc:RPC_1188"/>
<keyword evidence="1" id="KW-1133">Transmembrane helix</keyword>
<protein>
    <recommendedName>
        <fullName evidence="3">PepSY domain-containing protein</fullName>
    </recommendedName>
</protein>
<dbReference type="AlphaFoldDB" id="Q21A35"/>
<evidence type="ECO:0008006" key="3">
    <source>
        <dbReference type="Google" id="ProtNLM"/>
    </source>
</evidence>
<evidence type="ECO:0000313" key="2">
    <source>
        <dbReference type="EMBL" id="ABD86751.1"/>
    </source>
</evidence>
<dbReference type="EMBL" id="CP000301">
    <property type="protein sequence ID" value="ABD86751.1"/>
    <property type="molecule type" value="Genomic_DNA"/>
</dbReference>
<dbReference type="OrthoDB" id="8016652at2"/>
<feature type="transmembrane region" description="Helical" evidence="1">
    <location>
        <begin position="255"/>
        <end position="283"/>
    </location>
</feature>
<gene>
    <name evidence="2" type="ordered locus">RPC_1188</name>
</gene>
<dbReference type="eggNOG" id="COG3182">
    <property type="taxonomic scope" value="Bacteria"/>
</dbReference>
<feature type="transmembrane region" description="Helical" evidence="1">
    <location>
        <begin position="120"/>
        <end position="142"/>
    </location>
</feature>
<accession>Q21A35</accession>
<sequence>MNNALLLKLHRWTSLVFALPLIVVLLTGLILSFEPIVQDRALDPALVNADRVTSLIQRFDPDGRARGLSISAVGQRLQLQGTPAPAIDLVTGEAATTSDVAGSVILWSRRTHEHLFDQEWLLIASTIGMVAIMIIGTLMGLPRLRNSLAGWHKGMAWFTIPLLLLSPITALFMLSGITFQGAPPAAAAKPLPLIEAVRAIAQSHDLAKLTSLRNRGGRVMARIYEDGELRAYTVSADGVAPLPRNWPRLLHEGNWWTLLSGSLNVITSVVLIGLLGTGLVMWGRRKLRPRNRRAVDVGRGAAVGPVS</sequence>
<feature type="transmembrane region" description="Helical" evidence="1">
    <location>
        <begin position="154"/>
        <end position="174"/>
    </location>
</feature>
<evidence type="ECO:0000256" key="1">
    <source>
        <dbReference type="SAM" id="Phobius"/>
    </source>
</evidence>
<dbReference type="Pfam" id="PF03929">
    <property type="entry name" value="PepSY_TM"/>
    <property type="match status" value="1"/>
</dbReference>